<dbReference type="RefSeq" id="WP_128536199.1">
    <property type="nucleotide sequence ID" value="NZ_SBIW01000028.1"/>
</dbReference>
<evidence type="ECO:0000259" key="1">
    <source>
        <dbReference type="Pfam" id="PF24733"/>
    </source>
</evidence>
<protein>
    <recommendedName>
        <fullName evidence="1">DUF7684 domain-containing protein</fullName>
    </recommendedName>
</protein>
<comment type="caution">
    <text evidence="2">The sequence shown here is derived from an EMBL/GenBank/DDBJ whole genome shotgun (WGS) entry which is preliminary data.</text>
</comment>
<name>A0A3S3YP62_9SPHI</name>
<reference evidence="2 3" key="1">
    <citation type="submission" date="2019-01" db="EMBL/GenBank/DDBJ databases">
        <title>Mucilaginibacter antarcticum sp. nov., isolated from antarctic soil.</title>
        <authorList>
            <person name="Yan Y.-Q."/>
            <person name="Du Z.-J."/>
        </authorList>
    </citation>
    <scope>NUCLEOTIDE SEQUENCE [LARGE SCALE GENOMIC DNA]</scope>
    <source>
        <strain evidence="2 3">F01003</strain>
    </source>
</reference>
<feature type="domain" description="DUF7684" evidence="1">
    <location>
        <begin position="32"/>
        <end position="142"/>
    </location>
</feature>
<proteinExistence type="predicted"/>
<evidence type="ECO:0000313" key="2">
    <source>
        <dbReference type="EMBL" id="RWY47215.1"/>
    </source>
</evidence>
<keyword evidence="3" id="KW-1185">Reference proteome</keyword>
<dbReference type="InterPro" id="IPR056101">
    <property type="entry name" value="DUF7684"/>
</dbReference>
<dbReference type="AlphaFoldDB" id="A0A3S3YP62"/>
<dbReference type="EMBL" id="SBIW01000028">
    <property type="protein sequence ID" value="RWY47215.1"/>
    <property type="molecule type" value="Genomic_DNA"/>
</dbReference>
<dbReference type="Pfam" id="PF24733">
    <property type="entry name" value="DUF7684"/>
    <property type="match status" value="1"/>
</dbReference>
<evidence type="ECO:0000313" key="3">
    <source>
        <dbReference type="Proteomes" id="UP000286701"/>
    </source>
</evidence>
<gene>
    <name evidence="2" type="ORF">EPL05_22280</name>
</gene>
<accession>A0A3S3YP62</accession>
<dbReference type="OrthoDB" id="794777at2"/>
<dbReference type="Proteomes" id="UP000286701">
    <property type="component" value="Unassembled WGS sequence"/>
</dbReference>
<organism evidence="2 3">
    <name type="scientific">Mucilaginibacter gilvus</name>
    <dbReference type="NCBI Taxonomy" id="2305909"/>
    <lineage>
        <taxon>Bacteria</taxon>
        <taxon>Pseudomonadati</taxon>
        <taxon>Bacteroidota</taxon>
        <taxon>Sphingobacteriia</taxon>
        <taxon>Sphingobacteriales</taxon>
        <taxon>Sphingobacteriaceae</taxon>
        <taxon>Mucilaginibacter</taxon>
    </lineage>
</organism>
<sequence>MIHLTTVNNRKVLYQRYSTELPWSKYFPTQNWLAFVVVKNQAKTKLIEISNKLINNNACFICSSGVQGELLHDIIDEEIMFRQVDIDDLYLPPFDIVTTWHNDIAEGLWYATKAACNDPTKIDKVVCLDASESGIEPEILELLLKFNAGYIPD</sequence>